<feature type="domain" description="PAS" evidence="9">
    <location>
        <begin position="295"/>
        <end position="341"/>
    </location>
</feature>
<keyword evidence="12" id="KW-1185">Reference proteome</keyword>
<evidence type="ECO:0000256" key="6">
    <source>
        <dbReference type="ARBA" id="ARBA00023012"/>
    </source>
</evidence>
<dbReference type="SMART" id="SM00091">
    <property type="entry name" value="PAS"/>
    <property type="match status" value="5"/>
</dbReference>
<keyword evidence="6" id="KW-0902">Two-component regulatory system</keyword>
<evidence type="ECO:0000256" key="4">
    <source>
        <dbReference type="ARBA" id="ARBA00022679"/>
    </source>
</evidence>
<dbReference type="InterPro" id="IPR013656">
    <property type="entry name" value="PAS_4"/>
</dbReference>
<accession>A0A858RP55</accession>
<dbReference type="SMART" id="SM00387">
    <property type="entry name" value="HATPase_c"/>
    <property type="match status" value="1"/>
</dbReference>
<dbReference type="InterPro" id="IPR005467">
    <property type="entry name" value="His_kinase_dom"/>
</dbReference>
<dbReference type="GO" id="GO:0006355">
    <property type="term" value="P:regulation of DNA-templated transcription"/>
    <property type="evidence" value="ECO:0007669"/>
    <property type="project" value="InterPro"/>
</dbReference>
<evidence type="ECO:0000259" key="9">
    <source>
        <dbReference type="PROSITE" id="PS50112"/>
    </source>
</evidence>
<proteinExistence type="predicted"/>
<dbReference type="NCBIfam" id="TIGR00229">
    <property type="entry name" value="sensory_box"/>
    <property type="match status" value="4"/>
</dbReference>
<dbReference type="InterPro" id="IPR052162">
    <property type="entry name" value="Sensor_kinase/Photoreceptor"/>
</dbReference>
<dbReference type="InterPro" id="IPR036890">
    <property type="entry name" value="HATPase_C_sf"/>
</dbReference>
<dbReference type="InterPro" id="IPR003661">
    <property type="entry name" value="HisK_dim/P_dom"/>
</dbReference>
<dbReference type="Pfam" id="PF00989">
    <property type="entry name" value="PAS"/>
    <property type="match status" value="1"/>
</dbReference>
<dbReference type="SMART" id="SM00086">
    <property type="entry name" value="PAC"/>
    <property type="match status" value="4"/>
</dbReference>
<evidence type="ECO:0000259" key="10">
    <source>
        <dbReference type="PROSITE" id="PS50113"/>
    </source>
</evidence>
<dbReference type="SUPFAM" id="SSF55874">
    <property type="entry name" value="ATPase domain of HSP90 chaperone/DNA topoisomerase II/histidine kinase"/>
    <property type="match status" value="1"/>
</dbReference>
<organism evidence="11 12">
    <name type="scientific">Luteolibacter luteus</name>
    <dbReference type="NCBI Taxonomy" id="2728835"/>
    <lineage>
        <taxon>Bacteria</taxon>
        <taxon>Pseudomonadati</taxon>
        <taxon>Verrucomicrobiota</taxon>
        <taxon>Verrucomicrobiia</taxon>
        <taxon>Verrucomicrobiales</taxon>
        <taxon>Verrucomicrobiaceae</taxon>
        <taxon>Luteolibacter</taxon>
    </lineage>
</organism>
<evidence type="ECO:0000256" key="2">
    <source>
        <dbReference type="ARBA" id="ARBA00012438"/>
    </source>
</evidence>
<name>A0A858RP55_9BACT</name>
<dbReference type="InterPro" id="IPR000014">
    <property type="entry name" value="PAS"/>
</dbReference>
<dbReference type="FunFam" id="3.30.565.10:FF:000006">
    <property type="entry name" value="Sensor histidine kinase WalK"/>
    <property type="match status" value="1"/>
</dbReference>
<evidence type="ECO:0000313" key="11">
    <source>
        <dbReference type="EMBL" id="QJE98807.1"/>
    </source>
</evidence>
<reference evidence="11 12" key="1">
    <citation type="submission" date="2020-04" db="EMBL/GenBank/DDBJ databases">
        <title>Luteolibacter sp. G-1-1-1 isolated from soil.</title>
        <authorList>
            <person name="Dahal R.H."/>
        </authorList>
    </citation>
    <scope>NUCLEOTIDE SEQUENCE [LARGE SCALE GENOMIC DNA]</scope>
    <source>
        <strain evidence="11 12">G-1-1-1</strain>
    </source>
</reference>
<dbReference type="InterPro" id="IPR000700">
    <property type="entry name" value="PAS-assoc_C"/>
</dbReference>
<keyword evidence="4" id="KW-0808">Transferase</keyword>
<dbReference type="Pfam" id="PF08448">
    <property type="entry name" value="PAS_4"/>
    <property type="match status" value="2"/>
</dbReference>
<evidence type="ECO:0000256" key="7">
    <source>
        <dbReference type="ARBA" id="ARBA00023136"/>
    </source>
</evidence>
<dbReference type="SUPFAM" id="SSF55785">
    <property type="entry name" value="PYP-like sensor domain (PAS domain)"/>
    <property type="match status" value="5"/>
</dbReference>
<evidence type="ECO:0000256" key="3">
    <source>
        <dbReference type="ARBA" id="ARBA00022553"/>
    </source>
</evidence>
<dbReference type="PROSITE" id="PS50113">
    <property type="entry name" value="PAC"/>
    <property type="match status" value="2"/>
</dbReference>
<gene>
    <name evidence="11" type="ORF">HHL09_24515</name>
</gene>
<dbReference type="InterPro" id="IPR001610">
    <property type="entry name" value="PAC"/>
</dbReference>
<dbReference type="Gene3D" id="3.30.450.20">
    <property type="entry name" value="PAS domain"/>
    <property type="match status" value="5"/>
</dbReference>
<keyword evidence="7" id="KW-0472">Membrane</keyword>
<dbReference type="AlphaFoldDB" id="A0A858RP55"/>
<feature type="domain" description="Histidine kinase" evidence="8">
    <location>
        <begin position="690"/>
        <end position="906"/>
    </location>
</feature>
<dbReference type="PANTHER" id="PTHR43304">
    <property type="entry name" value="PHYTOCHROME-LIKE PROTEIN CPH1"/>
    <property type="match status" value="1"/>
</dbReference>
<dbReference type="SUPFAM" id="SSF47384">
    <property type="entry name" value="Homodimeric domain of signal transducing histidine kinase"/>
    <property type="match status" value="1"/>
</dbReference>
<feature type="domain" description="PAC" evidence="10">
    <location>
        <begin position="493"/>
        <end position="544"/>
    </location>
</feature>
<feature type="domain" description="PAS" evidence="9">
    <location>
        <begin position="420"/>
        <end position="462"/>
    </location>
</feature>
<dbReference type="FunFam" id="1.10.287.130:FF:000001">
    <property type="entry name" value="Two-component sensor histidine kinase"/>
    <property type="match status" value="1"/>
</dbReference>
<evidence type="ECO:0000259" key="8">
    <source>
        <dbReference type="PROSITE" id="PS50109"/>
    </source>
</evidence>
<dbReference type="GO" id="GO:0000155">
    <property type="term" value="F:phosphorelay sensor kinase activity"/>
    <property type="evidence" value="ECO:0007669"/>
    <property type="project" value="InterPro"/>
</dbReference>
<dbReference type="PROSITE" id="PS50109">
    <property type="entry name" value="HIS_KIN"/>
    <property type="match status" value="1"/>
</dbReference>
<comment type="catalytic activity">
    <reaction evidence="1">
        <text>ATP + protein L-histidine = ADP + protein N-phospho-L-histidine.</text>
        <dbReference type="EC" id="2.7.13.3"/>
    </reaction>
</comment>
<keyword evidence="3" id="KW-0597">Phosphoprotein</keyword>
<protein>
    <recommendedName>
        <fullName evidence="2">histidine kinase</fullName>
        <ecNumber evidence="2">2.7.13.3</ecNumber>
    </recommendedName>
</protein>
<dbReference type="InterPro" id="IPR036097">
    <property type="entry name" value="HisK_dim/P_sf"/>
</dbReference>
<dbReference type="RefSeq" id="WP_169457294.1">
    <property type="nucleotide sequence ID" value="NZ_CP051774.1"/>
</dbReference>
<dbReference type="PROSITE" id="PS50112">
    <property type="entry name" value="PAS"/>
    <property type="match status" value="3"/>
</dbReference>
<keyword evidence="5" id="KW-0418">Kinase</keyword>
<evidence type="ECO:0000256" key="1">
    <source>
        <dbReference type="ARBA" id="ARBA00000085"/>
    </source>
</evidence>
<dbReference type="Gene3D" id="1.10.287.130">
    <property type="match status" value="1"/>
</dbReference>
<feature type="domain" description="PAC" evidence="10">
    <location>
        <begin position="368"/>
        <end position="419"/>
    </location>
</feature>
<evidence type="ECO:0000256" key="5">
    <source>
        <dbReference type="ARBA" id="ARBA00022777"/>
    </source>
</evidence>
<sequence length="906" mass="101550">MKNDTGTPATNPLQAADWFRMFFERSTDPMALLDPVTTAVIDCNAAAVEVLGVNRKADLIGRSPVEFSPEDQPGGQLSDITLREAIRQTIEKGGHRFEWQVLTPRGDTAIHDIVATALPSEGRTLIHLAGRDMGEAKRVEAELRLSDSRWRRAFEQSPISIQVFAPDGTTLQINQAYRDLFQLDMEDLVGHSIRTDSQLKEAGLLPLIERAFNGQVTSIDPIPFELKALPDQVARGVRWIGSTMFPVFDARNNIVEVVCIHQDKTAVVVAEAEIRELNQSLEARIAERTAELQASEERFKRLFEFSPLGIGLVDEHGNFQQTNSAFAEMLGYTTEELNSKNYWDINRIKHFAGQRTFFDKLQGAGRFGPYEKEYICKDGSSVPVLLHGMRTVSSNGEVQIWGIAQDISLRKQAERALRESEEKFKALFEFSPLGMARVSWDGQFLQVNESFARMIGRTVEDVHSLTYWDVTPRKYEEQEIKILETVREHGTFGPFEKEYIHKEGHLVPIVLSGMLITSPDGDEQLWGIAVDTTERTRAEKALRDSERKFRTLFEGSSQGVMIHENELFSDVNPAAAKIFGRTVEEIIGTHPADYATEYQPDGEHSSTAASRHLKNCLEDGSTHFEWSQRHVNGHDVLMEVVLTRIPAGDKDLIQAVVTDISERKRAELEMKRALERERELNQLKNNFVSMVSHEFRTPLGIIQSSAEILADYLDRLDAEERHEQLQSIIKNSRRMAGLMEDVLLLGRLDAGRMKFVPRLLDLAALCRGLVDEINSTTSARCPIEFFTSNLPSTAQADERLLRHVLINLLSNAVKYSEEGQPVAFRATGMEGAVRFEVQDHGIGIPEDELAQLFAAFQRGSNVGQRPGTGLGLVIVKQSAELHGGTIEVESHLNSGTTVIVTIPLTQ</sequence>
<dbReference type="Proteomes" id="UP000501812">
    <property type="component" value="Chromosome"/>
</dbReference>
<dbReference type="InterPro" id="IPR035965">
    <property type="entry name" value="PAS-like_dom_sf"/>
</dbReference>
<dbReference type="CDD" id="cd16922">
    <property type="entry name" value="HATPase_EvgS-ArcB-TorS-like"/>
    <property type="match status" value="1"/>
</dbReference>
<feature type="domain" description="PAS" evidence="9">
    <location>
        <begin position="545"/>
        <end position="620"/>
    </location>
</feature>
<dbReference type="InterPro" id="IPR003594">
    <property type="entry name" value="HATPase_dom"/>
</dbReference>
<dbReference type="KEGG" id="luo:HHL09_24515"/>
<dbReference type="PANTHER" id="PTHR43304:SF1">
    <property type="entry name" value="PAC DOMAIN-CONTAINING PROTEIN"/>
    <property type="match status" value="1"/>
</dbReference>
<dbReference type="InterPro" id="IPR004358">
    <property type="entry name" value="Sig_transdc_His_kin-like_C"/>
</dbReference>
<evidence type="ECO:0000313" key="12">
    <source>
        <dbReference type="Proteomes" id="UP000501812"/>
    </source>
</evidence>
<dbReference type="InterPro" id="IPR013767">
    <property type="entry name" value="PAS_fold"/>
</dbReference>
<dbReference type="EC" id="2.7.13.3" evidence="2"/>
<dbReference type="PRINTS" id="PR00344">
    <property type="entry name" value="BCTRLSENSOR"/>
</dbReference>
<dbReference type="Pfam" id="PF02518">
    <property type="entry name" value="HATPase_c"/>
    <property type="match status" value="1"/>
</dbReference>
<dbReference type="SMART" id="SM00388">
    <property type="entry name" value="HisKA"/>
    <property type="match status" value="1"/>
</dbReference>
<dbReference type="Gene3D" id="3.30.565.10">
    <property type="entry name" value="Histidine kinase-like ATPase, C-terminal domain"/>
    <property type="match status" value="1"/>
</dbReference>
<dbReference type="CDD" id="cd00130">
    <property type="entry name" value="PAS"/>
    <property type="match status" value="5"/>
</dbReference>
<dbReference type="Pfam" id="PF13426">
    <property type="entry name" value="PAS_9"/>
    <property type="match status" value="2"/>
</dbReference>
<dbReference type="Pfam" id="PF00512">
    <property type="entry name" value="HisKA"/>
    <property type="match status" value="1"/>
</dbReference>
<dbReference type="CDD" id="cd00082">
    <property type="entry name" value="HisKA"/>
    <property type="match status" value="1"/>
</dbReference>
<dbReference type="EMBL" id="CP051774">
    <property type="protein sequence ID" value="QJE98807.1"/>
    <property type="molecule type" value="Genomic_DNA"/>
</dbReference>